<feature type="compositionally biased region" description="Polar residues" evidence="1">
    <location>
        <begin position="1854"/>
        <end position="1863"/>
    </location>
</feature>
<feature type="compositionally biased region" description="Basic and acidic residues" evidence="1">
    <location>
        <begin position="1749"/>
        <end position="1767"/>
    </location>
</feature>
<feature type="compositionally biased region" description="Low complexity" evidence="1">
    <location>
        <begin position="2347"/>
        <end position="2356"/>
    </location>
</feature>
<feature type="compositionally biased region" description="Acidic residues" evidence="1">
    <location>
        <begin position="769"/>
        <end position="780"/>
    </location>
</feature>
<feature type="compositionally biased region" description="Basic and acidic residues" evidence="1">
    <location>
        <begin position="1160"/>
        <end position="1180"/>
    </location>
</feature>
<organism evidence="2 3">
    <name type="scientific">Seminavis robusta</name>
    <dbReference type="NCBI Taxonomy" id="568900"/>
    <lineage>
        <taxon>Eukaryota</taxon>
        <taxon>Sar</taxon>
        <taxon>Stramenopiles</taxon>
        <taxon>Ochrophyta</taxon>
        <taxon>Bacillariophyta</taxon>
        <taxon>Bacillariophyceae</taxon>
        <taxon>Bacillariophycidae</taxon>
        <taxon>Naviculales</taxon>
        <taxon>Naviculaceae</taxon>
        <taxon>Seminavis</taxon>
    </lineage>
</organism>
<feature type="compositionally biased region" description="Basic and acidic residues" evidence="1">
    <location>
        <begin position="1867"/>
        <end position="1883"/>
    </location>
</feature>
<reference evidence="2" key="1">
    <citation type="submission" date="2020-06" db="EMBL/GenBank/DDBJ databases">
        <authorList>
            <consortium name="Plant Systems Biology data submission"/>
        </authorList>
    </citation>
    <scope>NUCLEOTIDE SEQUENCE</scope>
    <source>
        <strain evidence="2">D6</strain>
    </source>
</reference>
<feature type="compositionally biased region" description="Acidic residues" evidence="1">
    <location>
        <begin position="2272"/>
        <end position="2281"/>
    </location>
</feature>
<feature type="compositionally biased region" description="Basic residues" evidence="1">
    <location>
        <begin position="2596"/>
        <end position="2607"/>
    </location>
</feature>
<proteinExistence type="predicted"/>
<feature type="compositionally biased region" description="Acidic residues" evidence="1">
    <location>
        <begin position="1604"/>
        <end position="1615"/>
    </location>
</feature>
<sequence length="2607" mass="282372">MAEVEHPPPTPFGARTEQENVDPGSVSMNLRDAFLAGTGQCQSILNEVIEKDEVLPLEIFESMERDMTELLWQGYFRMKNGQALVDGGSNRNRDCLTPQEYYSSGTAMLLAGLFQLARPRVVIETLRHCLDASEMDKTMLSLVLDLRRGHPGLKLETWENAFGFVSTIQSNVTQQQKEWIRRSRQLGIKPTTKESLEAMWIIPFSYIVGWIFFHIWRKNREASTQSFTGSWDADIRPGIDKILRVAFPRMRSQEYMEAGLLLLQVDLLKVMPNETPQVVCIEQIVKGLQNSSVLKLLVTATALPSFTLFAACADKVLGRLDFDEHSRVAASSTKLMRREAAAHYLSKLKAARPDPEKPGESRLSLTASNNATNEDSQTQSHREALLSNEFPLLVYIDTLLVNDRVEDAIDIVSDMELCPRSVLTENGVVDAWCKVFEFLVVSGVAFLDGVPGGRPEYTNNRKILLEKLVGAVGHVGWNYILDAYLEILNEVAELPVGLSSREEQIYVQRACHQTVLRILQQKHNDEQGLTVFLSEYWKHAVTIEWKHRGSWPLLLSSSSAKERKEWAVELLGENNEVPESLKLNHDGLLLPDVAGLLKRKEEPKEVACTKTIMTSAPDGNTTETRHEYEVGAVDIEIDGGNDEVTNVQDSGDEDQVSNKANDNAADAIELEDDEDMDVEGGQEDDDMGGDDDEERSGSGEVVAGEPLNENLVEIDDDSDDEEDVAATIASIVGPKGEDGDGNDSDGTVDDDYNVEQILSDHSNERPDGDGDSDNEREEEELSHHDDPEENQGAELPDSGPEVVDMLDDSDEDDEEEAEVEPYEDARLEDAEAEVYDEDAEDAKGDNDDVHDVDMDMDEAGSQTGYEPEDTHGFTEEEVSEAFHTEDEEEEKLESTVQQPVIDSKESEEAPEPVKRPHASLEPHTLSDMDYADEHTTEQSGQEEDPGAESSELDEADGVPAHFDAPKSTEKASEGGTLNEGGTLMDFARRAQVQIAEIETTTTTGSSRPWHWTQNSLAQLEPPTGDPSHQAPQDDGSLQASETDELETPAKVVVDHVPADGTGADPDGVKLESETPASRFQQASVMSFAGTSAAVGSLSLADSANYEPSDEEDNGAKSAEKVLVDCVPGAFGSPNKDQDDEAVAATDDDDKKPAAVTRETFGIKESQDEEMKQATDEKPVDDTAVVAMEVDEESSKLPSQDKEVNQATDEKPVDDTAVVAMEVEATTIERGDVDETSTVEQKEIQSTDTVPGDHEVEEDAEDHKDPVPAAEPTCEDSDNDVAAAETGEGEDEDLANAEPSSGDVAADELVTSEAVNADEVPVEGKTSSIEEQEAVPVNQDEIMEDKIDEREQQESGDNETKGDDGTLTAEQQEVSDPVSQDEDVVEDKLSNEENKDSSTAEPVEQKDPPAAEVGDDSQSVEDPSSTAEPVEQNDPPAAEVGDDSQSVEDPSSTAERVEQKDPPAAEVGDDSAPLGTNRETSGTGQDSNNLQPNSTIPETPASPADGPATEAEGSEVVSERNQMEATEEPSVQDAPMALDAENDEREQSNVVVTQDSMEDAEKAEIETTPSEQVSGAEAAEVEILSEEADVAERDPPTANAKDGDIDNDDEVGEMDVDNGSVSQNHGEPERGDDDDVEEDSSARADKDNSASTVEATQEAGEQSDESSPAKKEETTATSKADPAGEKDSDDDSVEEGAGERDPNYNAPSDAPAADESKGDDDAMDVDVAPVEGTSTRGEPDPSDAPAAGEIRSDDGHGNNKSTSRRDPPDGAEESVYLVEQEVAKTKETDAEKALPDDGGEDMNATRDVEEADTEQPVADNEANAADVVDIDEIEAEHTKHKSVDAKEQEIDEQAPTDNEANTAETEGMQEKESDKPTEDEGQKEEQEDPESSPLNKDRTIADLAASPEKPGAAHATPSMQLKRGDTVDSTNTLRGKQIHVPVLGVASPMSSVATSADGSSMRSPPRLPSGFGPHDANAEAPEEKQSSDVPHTAKKSNRTQLRVDSQHDEENSVAKEAAGSSTPKQDPPELGNDEELPADESEQEVETEKPETKTSSKDEVKSEKDDASAKMEIETDAKPREAGRHRAESVSDLESDAAGSDAESSLQEDDDPPTTRKAAARSTRSKKNDPARKGTRSAKRFRKISEGKEPDSPGEDESEEKPPSRPKRKQISEEKTREKSDDEGPSTTRATPQDAPGMRRTTRARGKTAKADNAETEGDEQSVARRSKRTRRTAKAEEAKEDDEDEGSIVASTTSRGSRTRRMSQRTAKAETKDEDDDDDEGSIAASMTSRGSRTRRISRRTAKTETKDEDDDDEGSIVASTTSRGSRTRRISRRTAKAETEDEDDVSVAASATGSRRAAREAKSKGDEDEVSVADSAAGSRRSTRSKAKAKGEEGEVSVAASATGSRRATRSKAKSSEDDEGSVASRSTRRSAKKDKEEPQTTQRPTRSRKRTDGDDEDGDDGSVTSKGSSASRKKRAKAAASSNATDTLAPIPEDNPLTSPTKPKPKTGIKRKTEESKTKTKSRGKTAPAATADSDDDSDDDDEPIAVIKRRKAESDTESEKSARKPKATTRTRAKAATKADKETTGTPASAASRRSKRTTRQTKK</sequence>
<feature type="compositionally biased region" description="Basic residues" evidence="1">
    <location>
        <begin position="2326"/>
        <end position="2335"/>
    </location>
</feature>
<dbReference type="OrthoDB" id="10675192at2759"/>
<evidence type="ECO:0000256" key="1">
    <source>
        <dbReference type="SAM" id="MobiDB-lite"/>
    </source>
</evidence>
<feature type="compositionally biased region" description="Basic and acidic residues" evidence="1">
    <location>
        <begin position="2169"/>
        <end position="2181"/>
    </location>
</feature>
<comment type="caution">
    <text evidence="2">The sequence shown here is derived from an EMBL/GenBank/DDBJ whole genome shotgun (WGS) entry which is preliminary data.</text>
</comment>
<feature type="compositionally biased region" description="Acidic residues" evidence="1">
    <location>
        <begin position="940"/>
        <end position="956"/>
    </location>
</feature>
<feature type="compositionally biased region" description="Basic residues" evidence="1">
    <location>
        <begin position="2292"/>
        <end position="2301"/>
    </location>
</feature>
<feature type="compositionally biased region" description="Basic and acidic residues" evidence="1">
    <location>
        <begin position="1834"/>
        <end position="1847"/>
    </location>
</feature>
<feature type="compositionally biased region" description="Basic and acidic residues" evidence="1">
    <location>
        <begin position="963"/>
        <end position="972"/>
    </location>
</feature>
<feature type="compositionally biased region" description="Polar residues" evidence="1">
    <location>
        <begin position="1947"/>
        <end position="1961"/>
    </location>
</feature>
<feature type="compositionally biased region" description="Basic and acidic residues" evidence="1">
    <location>
        <begin position="868"/>
        <end position="884"/>
    </location>
</feature>
<feature type="compositionally biased region" description="Polar residues" evidence="1">
    <location>
        <begin position="998"/>
        <end position="1017"/>
    </location>
</feature>
<feature type="compositionally biased region" description="Polar residues" evidence="1">
    <location>
        <begin position="1367"/>
        <end position="1377"/>
    </location>
</feature>
<feature type="compositionally biased region" description="Basic and acidic residues" evidence="1">
    <location>
        <begin position="902"/>
        <end position="936"/>
    </location>
</feature>
<accession>A0A9N8E569</accession>
<feature type="compositionally biased region" description="Acidic residues" evidence="1">
    <location>
        <begin position="1686"/>
        <end position="1695"/>
    </location>
</feature>
<feature type="compositionally biased region" description="Basic and acidic residues" evidence="1">
    <location>
        <begin position="1343"/>
        <end position="1363"/>
    </location>
</feature>
<feature type="compositionally biased region" description="Basic and acidic residues" evidence="1">
    <location>
        <begin position="1780"/>
        <end position="1794"/>
    </location>
</feature>
<feature type="compositionally biased region" description="Acidic residues" evidence="1">
    <location>
        <begin position="1578"/>
        <end position="1588"/>
    </location>
</feature>
<gene>
    <name evidence="2" type="ORF">SEMRO_664_G183630.1</name>
</gene>
<evidence type="ECO:0000313" key="2">
    <source>
        <dbReference type="EMBL" id="CAB9514608.1"/>
    </source>
</evidence>
<dbReference type="EMBL" id="CAICTM010000663">
    <property type="protein sequence ID" value="CAB9514608.1"/>
    <property type="molecule type" value="Genomic_DNA"/>
</dbReference>
<feature type="compositionally biased region" description="Low complexity" evidence="1">
    <location>
        <begin position="2397"/>
        <end position="2407"/>
    </location>
</feature>
<feature type="compositionally biased region" description="Basic residues" evidence="1">
    <location>
        <begin position="2132"/>
        <end position="2141"/>
    </location>
</feature>
<feature type="compositionally biased region" description="Basic and acidic residues" evidence="1">
    <location>
        <begin position="2555"/>
        <end position="2565"/>
    </location>
</feature>
<feature type="compositionally biased region" description="Basic and acidic residues" evidence="1">
    <location>
        <begin position="841"/>
        <end position="853"/>
    </location>
</feature>
<feature type="compositionally biased region" description="Polar residues" evidence="1">
    <location>
        <begin position="363"/>
        <end position="379"/>
    </location>
</feature>
<feature type="compositionally biased region" description="Acidic residues" evidence="1">
    <location>
        <begin position="739"/>
        <end position="753"/>
    </location>
</feature>
<name>A0A9N8E569_9STRA</name>
<keyword evidence="3" id="KW-1185">Reference proteome</keyword>
<feature type="compositionally biased region" description="Acidic residues" evidence="1">
    <location>
        <begin position="712"/>
        <end position="724"/>
    </location>
</feature>
<feature type="compositionally biased region" description="Basic and acidic residues" evidence="1">
    <location>
        <begin position="2003"/>
        <end position="2012"/>
    </location>
</feature>
<protein>
    <submittedName>
        <fullName evidence="2">Uncharacterized protein</fullName>
    </submittedName>
</protein>
<feature type="compositionally biased region" description="Acidic residues" evidence="1">
    <location>
        <begin position="2030"/>
        <end position="2044"/>
    </location>
</feature>
<feature type="compositionally biased region" description="Acidic residues" evidence="1">
    <location>
        <begin position="2535"/>
        <end position="2546"/>
    </location>
</feature>
<feature type="compositionally biased region" description="Acidic residues" evidence="1">
    <location>
        <begin position="668"/>
        <end position="694"/>
    </location>
</feature>
<feature type="compositionally biased region" description="Acidic residues" evidence="1">
    <location>
        <begin position="1137"/>
        <end position="1147"/>
    </location>
</feature>
<feature type="compositionally biased region" description="Polar residues" evidence="1">
    <location>
        <begin position="1476"/>
        <end position="1496"/>
    </location>
</feature>
<feature type="compositionally biased region" description="Acidic residues" evidence="1">
    <location>
        <begin position="804"/>
        <end position="822"/>
    </location>
</feature>
<feature type="compositionally biased region" description="Basic and acidic residues" evidence="1">
    <location>
        <begin position="1192"/>
        <end position="1213"/>
    </location>
</feature>
<feature type="compositionally biased region" description="Low complexity" evidence="1">
    <location>
        <begin position="1817"/>
        <end position="1826"/>
    </location>
</feature>
<feature type="region of interest" description="Disordered" evidence="1">
    <location>
        <begin position="1"/>
        <end position="23"/>
    </location>
</feature>
<feature type="region of interest" description="Disordered" evidence="1">
    <location>
        <begin position="1127"/>
        <end position="2607"/>
    </location>
</feature>
<feature type="compositionally biased region" description="Basic and acidic residues" evidence="1">
    <location>
        <begin position="1385"/>
        <end position="1408"/>
    </location>
</feature>
<feature type="region of interest" description="Disordered" evidence="1">
    <location>
        <begin position="636"/>
        <end position="1078"/>
    </location>
</feature>
<feature type="compositionally biased region" description="Basic and acidic residues" evidence="1">
    <location>
        <begin position="2045"/>
        <end position="2088"/>
    </location>
</feature>
<feature type="compositionally biased region" description="Basic and acidic residues" evidence="1">
    <location>
        <begin position="351"/>
        <end position="360"/>
    </location>
</feature>
<dbReference type="Proteomes" id="UP001153069">
    <property type="component" value="Unassembled WGS sequence"/>
</dbReference>
<evidence type="ECO:0000313" key="3">
    <source>
        <dbReference type="Proteomes" id="UP001153069"/>
    </source>
</evidence>
<feature type="region of interest" description="Disordered" evidence="1">
    <location>
        <begin position="349"/>
        <end position="380"/>
    </location>
</feature>
<feature type="compositionally biased region" description="Low complexity" evidence="1">
    <location>
        <begin position="2095"/>
        <end position="2104"/>
    </location>
</feature>
<feature type="compositionally biased region" description="Acidic residues" evidence="1">
    <location>
        <begin position="1629"/>
        <end position="1638"/>
    </location>
</feature>
<feature type="compositionally biased region" description="Basic residues" evidence="1">
    <location>
        <begin position="2566"/>
        <end position="2578"/>
    </location>
</feature>
<feature type="compositionally biased region" description="Acidic residues" evidence="1">
    <location>
        <begin position="830"/>
        <end position="840"/>
    </location>
</feature>